<dbReference type="Proteomes" id="UP000887116">
    <property type="component" value="Unassembled WGS sequence"/>
</dbReference>
<name>A0A8X6FUU8_TRICU</name>
<evidence type="ECO:0000313" key="1">
    <source>
        <dbReference type="EMBL" id="GFQ89321.1"/>
    </source>
</evidence>
<gene>
    <name evidence="1" type="ORF">TNCT_363921</name>
</gene>
<keyword evidence="2" id="KW-1185">Reference proteome</keyword>
<reference evidence="1" key="1">
    <citation type="submission" date="2020-07" db="EMBL/GenBank/DDBJ databases">
        <title>Multicomponent nature underlies the extraordinary mechanical properties of spider dragline silk.</title>
        <authorList>
            <person name="Kono N."/>
            <person name="Nakamura H."/>
            <person name="Mori M."/>
            <person name="Yoshida Y."/>
            <person name="Ohtoshi R."/>
            <person name="Malay A.D."/>
            <person name="Moran D.A.P."/>
            <person name="Tomita M."/>
            <person name="Numata K."/>
            <person name="Arakawa K."/>
        </authorList>
    </citation>
    <scope>NUCLEOTIDE SEQUENCE</scope>
</reference>
<dbReference type="AlphaFoldDB" id="A0A8X6FUU8"/>
<dbReference type="EMBL" id="BMAO01003656">
    <property type="protein sequence ID" value="GFQ89321.1"/>
    <property type="molecule type" value="Genomic_DNA"/>
</dbReference>
<accession>A0A8X6FUU8</accession>
<evidence type="ECO:0000313" key="2">
    <source>
        <dbReference type="Proteomes" id="UP000887116"/>
    </source>
</evidence>
<protein>
    <submittedName>
        <fullName evidence="1">Uncharacterized protein</fullName>
    </submittedName>
</protein>
<proteinExistence type="predicted"/>
<organism evidence="1 2">
    <name type="scientific">Trichonephila clavata</name>
    <name type="common">Joro spider</name>
    <name type="synonym">Nephila clavata</name>
    <dbReference type="NCBI Taxonomy" id="2740835"/>
    <lineage>
        <taxon>Eukaryota</taxon>
        <taxon>Metazoa</taxon>
        <taxon>Ecdysozoa</taxon>
        <taxon>Arthropoda</taxon>
        <taxon>Chelicerata</taxon>
        <taxon>Arachnida</taxon>
        <taxon>Araneae</taxon>
        <taxon>Araneomorphae</taxon>
        <taxon>Entelegynae</taxon>
        <taxon>Araneoidea</taxon>
        <taxon>Nephilidae</taxon>
        <taxon>Trichonephila</taxon>
    </lineage>
</organism>
<comment type="caution">
    <text evidence="1">The sequence shown here is derived from an EMBL/GenBank/DDBJ whole genome shotgun (WGS) entry which is preliminary data.</text>
</comment>
<sequence>MATHVLSRQGQSQTNAVKAQDYSKGVLGPEWCFAGGLFAKSNNDQLRCLLRNSTEAPKSIAKQTVRHAVKVCYDPPQ</sequence>